<sequence length="223" mass="25257">FLRRLNSYIPPLEEKLQEFNQRRRAELVRIQALEATRVQQGIRPQVITPDQIPAPELLIDDVDDDDQVDQDLLRRMNLEEYQRTSALCDVLSQILIMRIVPIKKALQDGMMTTMSKLIFRNPQSPKINRSHMRVLRALTMKADYDDATILVKGEGNEMMHRDGLFELSLNFLRPLIRGQDGTPQPAVGSVQGSGDILLSRRSFYGGAGGLNTQSSKKAKRTGV</sequence>
<accession>A0A5J4TEZ5</accession>
<evidence type="ECO:0000313" key="1">
    <source>
        <dbReference type="EMBL" id="KAA6357046.1"/>
    </source>
</evidence>
<comment type="caution">
    <text evidence="1">The sequence shown here is derived from an EMBL/GenBank/DDBJ whole genome shotgun (WGS) entry which is preliminary data.</text>
</comment>
<protein>
    <submittedName>
        <fullName evidence="1">Uncharacterized protein</fullName>
    </submittedName>
</protein>
<dbReference type="EMBL" id="SNRW01031993">
    <property type="protein sequence ID" value="KAA6357046.1"/>
    <property type="molecule type" value="Genomic_DNA"/>
</dbReference>
<reference evidence="1 2" key="1">
    <citation type="submission" date="2019-03" db="EMBL/GenBank/DDBJ databases">
        <title>Single cell metagenomics reveals metabolic interactions within the superorganism composed of flagellate Streblomastix strix and complex community of Bacteroidetes bacteria on its surface.</title>
        <authorList>
            <person name="Treitli S.C."/>
            <person name="Kolisko M."/>
            <person name="Husnik F."/>
            <person name="Keeling P."/>
            <person name="Hampl V."/>
        </authorList>
    </citation>
    <scope>NUCLEOTIDE SEQUENCE [LARGE SCALE GENOMIC DNA]</scope>
    <source>
        <strain evidence="1">ST1C</strain>
    </source>
</reference>
<organism evidence="1 2">
    <name type="scientific">Streblomastix strix</name>
    <dbReference type="NCBI Taxonomy" id="222440"/>
    <lineage>
        <taxon>Eukaryota</taxon>
        <taxon>Metamonada</taxon>
        <taxon>Preaxostyla</taxon>
        <taxon>Oxymonadida</taxon>
        <taxon>Streblomastigidae</taxon>
        <taxon>Streblomastix</taxon>
    </lineage>
</organism>
<feature type="non-terminal residue" evidence="1">
    <location>
        <position position="1"/>
    </location>
</feature>
<gene>
    <name evidence="1" type="ORF">EZS28_047427</name>
</gene>
<dbReference type="Proteomes" id="UP000324800">
    <property type="component" value="Unassembled WGS sequence"/>
</dbReference>
<feature type="non-terminal residue" evidence="1">
    <location>
        <position position="223"/>
    </location>
</feature>
<dbReference type="AlphaFoldDB" id="A0A5J4TEZ5"/>
<proteinExistence type="predicted"/>
<evidence type="ECO:0000313" key="2">
    <source>
        <dbReference type="Proteomes" id="UP000324800"/>
    </source>
</evidence>
<name>A0A5J4TEZ5_9EUKA</name>